<feature type="compositionally biased region" description="Pro residues" evidence="1">
    <location>
        <begin position="161"/>
        <end position="197"/>
    </location>
</feature>
<feature type="region of interest" description="Disordered" evidence="1">
    <location>
        <begin position="140"/>
        <end position="202"/>
    </location>
</feature>
<dbReference type="Gene3D" id="1.10.10.60">
    <property type="entry name" value="Homeodomain-like"/>
    <property type="match status" value="1"/>
</dbReference>
<reference evidence="2 3" key="1">
    <citation type="submission" date="2024-05" db="EMBL/GenBank/DDBJ databases">
        <authorList>
            <person name="Liu Q."/>
            <person name="Xin Y.-H."/>
        </authorList>
    </citation>
    <scope>NUCLEOTIDE SEQUENCE [LARGE SCALE GENOMIC DNA]</scope>
    <source>
        <strain evidence="2 3">CGMCC 1.10181</strain>
    </source>
</reference>
<gene>
    <name evidence="2" type="ORF">ABC974_28795</name>
</gene>
<dbReference type="RefSeq" id="WP_343891429.1">
    <property type="nucleotide sequence ID" value="NZ_BAAAEH010000041.1"/>
</dbReference>
<sequence length="214" mass="23298">MVYKPGFAAEARHLCRLGATDEELAEHFGVCVRTIYRWRNTHEEFAEAVVAGKEHADARVERALYSRAVGCSVERTKVFKSASDPKPVYATYTHYFPPDPNAALQWLRVRQPKKWRIAEEEKGDPGVIAMFEKAIARVNDPESPFSRPPREPPPEAAAPDTAPPPPPDPISPLAPAPGPAPPPSVLPPGPPPGPPPGNVSRVGRVYAPVYAPLP</sequence>
<keyword evidence="3" id="KW-1185">Reference proteome</keyword>
<evidence type="ECO:0000256" key="1">
    <source>
        <dbReference type="SAM" id="MobiDB-lite"/>
    </source>
</evidence>
<dbReference type="Pfam" id="PF13384">
    <property type="entry name" value="HTH_23"/>
    <property type="match status" value="1"/>
</dbReference>
<evidence type="ECO:0000313" key="3">
    <source>
        <dbReference type="Proteomes" id="UP001419910"/>
    </source>
</evidence>
<protein>
    <submittedName>
        <fullName evidence="2">Helix-turn-helix domain-containing protein</fullName>
    </submittedName>
</protein>
<organism evidence="2 3">
    <name type="scientific">Sphingomonas oligophenolica</name>
    <dbReference type="NCBI Taxonomy" id="301154"/>
    <lineage>
        <taxon>Bacteria</taxon>
        <taxon>Pseudomonadati</taxon>
        <taxon>Pseudomonadota</taxon>
        <taxon>Alphaproteobacteria</taxon>
        <taxon>Sphingomonadales</taxon>
        <taxon>Sphingomonadaceae</taxon>
        <taxon>Sphingomonas</taxon>
    </lineage>
</organism>
<dbReference type="PRINTS" id="PR01217">
    <property type="entry name" value="PRICHEXTENSN"/>
</dbReference>
<dbReference type="EMBL" id="JBDIME010000060">
    <property type="protein sequence ID" value="MEN2793646.1"/>
    <property type="molecule type" value="Genomic_DNA"/>
</dbReference>
<proteinExistence type="predicted"/>
<comment type="caution">
    <text evidence="2">The sequence shown here is derived from an EMBL/GenBank/DDBJ whole genome shotgun (WGS) entry which is preliminary data.</text>
</comment>
<dbReference type="Proteomes" id="UP001419910">
    <property type="component" value="Unassembled WGS sequence"/>
</dbReference>
<name>A0ABU9YCX5_9SPHN</name>
<evidence type="ECO:0000313" key="2">
    <source>
        <dbReference type="EMBL" id="MEN2793646.1"/>
    </source>
</evidence>
<accession>A0ABU9YCX5</accession>